<comment type="caution">
    <text evidence="2">The sequence shown here is derived from an EMBL/GenBank/DDBJ whole genome shotgun (WGS) entry which is preliminary data.</text>
</comment>
<dbReference type="EMBL" id="JBICBT010001115">
    <property type="protein sequence ID" value="KAL3082231.1"/>
    <property type="molecule type" value="Genomic_DNA"/>
</dbReference>
<gene>
    <name evidence="2" type="ORF">niasHT_036715</name>
</gene>
<keyword evidence="3" id="KW-1185">Reference proteome</keyword>
<feature type="compositionally biased region" description="Basic residues" evidence="1">
    <location>
        <begin position="152"/>
        <end position="162"/>
    </location>
</feature>
<feature type="region of interest" description="Disordered" evidence="1">
    <location>
        <begin position="149"/>
        <end position="194"/>
    </location>
</feature>
<sequence length="313" mass="35187">MVGKTMATQVNVLGLETKAMMDGGAQISLISANFLYKLVIEKNLNLRQANFCKSYPKILDVNGNPLKCLGTVSVPIHRKGLAEQKMCVFNITEAPIGFDLLLGTNVLGDLGFKLYDEVNEVMVPFEKTSSERKDFETVIFRTKFECGSPKREKAKKPKKGSKSPKQPKCEGNIFKSAGQEKQRQMEEAKPKLGQRKRIWKPTAKKAQHNQGEMCLQLGTIAQRGRGNGLNDLKIRTQQKKNFVSTVDQYDNRMDSVSSDSLGIRVESLGQFLNASRNRADSRRAENRPFGTSRFRPYATDRLHDRTLPNLGNQ</sequence>
<dbReference type="Proteomes" id="UP001620626">
    <property type="component" value="Unassembled WGS sequence"/>
</dbReference>
<name>A0ABD2ISM6_9BILA</name>
<feature type="compositionally biased region" description="Basic and acidic residues" evidence="1">
    <location>
        <begin position="277"/>
        <end position="286"/>
    </location>
</feature>
<feature type="region of interest" description="Disordered" evidence="1">
    <location>
        <begin position="275"/>
        <end position="313"/>
    </location>
</feature>
<dbReference type="InterPro" id="IPR021109">
    <property type="entry name" value="Peptidase_aspartic_dom_sf"/>
</dbReference>
<reference evidence="2 3" key="1">
    <citation type="submission" date="2024-10" db="EMBL/GenBank/DDBJ databases">
        <authorList>
            <person name="Kim D."/>
        </authorList>
    </citation>
    <scope>NUCLEOTIDE SEQUENCE [LARGE SCALE GENOMIC DNA]</scope>
    <source>
        <strain evidence="2">BH-2024</strain>
    </source>
</reference>
<organism evidence="2 3">
    <name type="scientific">Heterodera trifolii</name>
    <dbReference type="NCBI Taxonomy" id="157864"/>
    <lineage>
        <taxon>Eukaryota</taxon>
        <taxon>Metazoa</taxon>
        <taxon>Ecdysozoa</taxon>
        <taxon>Nematoda</taxon>
        <taxon>Chromadorea</taxon>
        <taxon>Rhabditida</taxon>
        <taxon>Tylenchina</taxon>
        <taxon>Tylenchomorpha</taxon>
        <taxon>Tylenchoidea</taxon>
        <taxon>Heteroderidae</taxon>
        <taxon>Heteroderinae</taxon>
        <taxon>Heterodera</taxon>
    </lineage>
</organism>
<dbReference type="Gene3D" id="2.40.70.10">
    <property type="entry name" value="Acid Proteases"/>
    <property type="match status" value="1"/>
</dbReference>
<evidence type="ECO:0000313" key="3">
    <source>
        <dbReference type="Proteomes" id="UP001620626"/>
    </source>
</evidence>
<protein>
    <submittedName>
        <fullName evidence="2">Uncharacterized protein</fullName>
    </submittedName>
</protein>
<evidence type="ECO:0000313" key="2">
    <source>
        <dbReference type="EMBL" id="KAL3082231.1"/>
    </source>
</evidence>
<evidence type="ECO:0000256" key="1">
    <source>
        <dbReference type="SAM" id="MobiDB-lite"/>
    </source>
</evidence>
<accession>A0ABD2ISM6</accession>
<dbReference type="CDD" id="cd00303">
    <property type="entry name" value="retropepsin_like"/>
    <property type="match status" value="1"/>
</dbReference>
<dbReference type="SUPFAM" id="SSF50630">
    <property type="entry name" value="Acid proteases"/>
    <property type="match status" value="1"/>
</dbReference>
<dbReference type="AlphaFoldDB" id="A0ABD2ISM6"/>
<feature type="compositionally biased region" description="Basic and acidic residues" evidence="1">
    <location>
        <begin position="178"/>
        <end position="190"/>
    </location>
</feature>
<proteinExistence type="predicted"/>